<organism evidence="2 3">
    <name type="scientific">Streptomyces prunicolor</name>
    <dbReference type="NCBI Taxonomy" id="67348"/>
    <lineage>
        <taxon>Bacteria</taxon>
        <taxon>Bacillati</taxon>
        <taxon>Actinomycetota</taxon>
        <taxon>Actinomycetes</taxon>
        <taxon>Kitasatosporales</taxon>
        <taxon>Streptomycetaceae</taxon>
        <taxon>Streptomyces</taxon>
    </lineage>
</organism>
<evidence type="ECO:0000313" key="2">
    <source>
        <dbReference type="EMBL" id="MDV7219798.1"/>
    </source>
</evidence>
<evidence type="ECO:0000256" key="1">
    <source>
        <dbReference type="SAM" id="MobiDB-lite"/>
    </source>
</evidence>
<proteinExistence type="predicted"/>
<dbReference type="RefSeq" id="WP_317773608.1">
    <property type="nucleotide sequence ID" value="NZ_JAWMAJ010000106.1"/>
</dbReference>
<gene>
    <name evidence="2" type="ORF">R5A26_28040</name>
</gene>
<protein>
    <submittedName>
        <fullName evidence="2">Gliding motility protein</fullName>
    </submittedName>
</protein>
<dbReference type="EMBL" id="JAWMAJ010000106">
    <property type="protein sequence ID" value="MDV7219798.1"/>
    <property type="molecule type" value="Genomic_DNA"/>
</dbReference>
<name>A0ABU4FGS0_9ACTN</name>
<comment type="caution">
    <text evidence="2">The sequence shown here is derived from an EMBL/GenBank/DDBJ whole genome shotgun (WGS) entry which is preliminary data.</text>
</comment>
<accession>A0ABU4FGS0</accession>
<sequence length="67" mass="6557">MTAEAADEVSESEAGAGVQEAAGTKEPEAVEPVEAAGAADGVDSVEIPKQQSAVEAADNEAGEGART</sequence>
<dbReference type="Proteomes" id="UP001187346">
    <property type="component" value="Unassembled WGS sequence"/>
</dbReference>
<feature type="compositionally biased region" description="Low complexity" evidence="1">
    <location>
        <begin position="30"/>
        <end position="45"/>
    </location>
</feature>
<feature type="compositionally biased region" description="Acidic residues" evidence="1">
    <location>
        <begin position="1"/>
        <end position="11"/>
    </location>
</feature>
<reference evidence="2 3" key="1">
    <citation type="submission" date="2023-10" db="EMBL/GenBank/DDBJ databases">
        <title>Characterization of rhizosphere-enriched actinobacteria from wheat plants lab-grown on chernevaya soil.</title>
        <authorList>
            <person name="Tikhonova E.N."/>
            <person name="Konopkin A."/>
            <person name="Kravchenko I.K."/>
        </authorList>
    </citation>
    <scope>NUCLEOTIDE SEQUENCE [LARGE SCALE GENOMIC DNA]</scope>
    <source>
        <strain evidence="2 3">RR29</strain>
    </source>
</reference>
<evidence type="ECO:0000313" key="3">
    <source>
        <dbReference type="Proteomes" id="UP001187346"/>
    </source>
</evidence>
<keyword evidence="3" id="KW-1185">Reference proteome</keyword>
<feature type="region of interest" description="Disordered" evidence="1">
    <location>
        <begin position="1"/>
        <end position="67"/>
    </location>
</feature>